<organism evidence="2 3">
    <name type="scientific">Remersonia thermophila</name>
    <dbReference type="NCBI Taxonomy" id="72144"/>
    <lineage>
        <taxon>Eukaryota</taxon>
        <taxon>Fungi</taxon>
        <taxon>Dikarya</taxon>
        <taxon>Ascomycota</taxon>
        <taxon>Pezizomycotina</taxon>
        <taxon>Sordariomycetes</taxon>
        <taxon>Sordariomycetidae</taxon>
        <taxon>Sordariales</taxon>
        <taxon>Sordariales incertae sedis</taxon>
        <taxon>Remersonia</taxon>
    </lineage>
</organism>
<protein>
    <submittedName>
        <fullName evidence="2">Uncharacterized protein</fullName>
    </submittedName>
</protein>
<proteinExistence type="predicted"/>
<name>A0ABR4DJQ3_9PEZI</name>
<keyword evidence="3" id="KW-1185">Reference proteome</keyword>
<feature type="region of interest" description="Disordered" evidence="1">
    <location>
        <begin position="268"/>
        <end position="307"/>
    </location>
</feature>
<gene>
    <name evidence="2" type="ORF">VTJ83DRAFT_2800</name>
</gene>
<comment type="caution">
    <text evidence="2">The sequence shown here is derived from an EMBL/GenBank/DDBJ whole genome shotgun (WGS) entry which is preliminary data.</text>
</comment>
<feature type="compositionally biased region" description="Low complexity" evidence="1">
    <location>
        <begin position="140"/>
        <end position="158"/>
    </location>
</feature>
<accession>A0ABR4DJQ3</accession>
<evidence type="ECO:0000313" key="2">
    <source>
        <dbReference type="EMBL" id="KAL2270616.1"/>
    </source>
</evidence>
<sequence>MGLALRDPAYFSSFAHGASCTDRHYTARDADPTVGTADQLDDRNRKLSRHLSRQDSKHQHRDCAPGACRLGRGYQCYRVLASRTRRRHRSRARQLHHRLEARVTPLTSETHHVKPYCPWGAEADEGVTLARSSLLLPGESVNGISNGNSVSQDGSGSQQDRRRARSRSSACTGGLQTRPPSLERQDAFRDEKTAKRHRAPGSYGGYDFDDDDNANDNDGVESDADNAQTAELYRLGLLYDNDYERGAGFSLAYLDHGMPVYSLRVRQVRRPQRRQQHQERQPRGWSSQEGAHSRGESNNDDEIMRDSDDGQGYLVDLAFSAFGENEAFRQWMVPGPLESGLGPSGHGRRSGSRELTQPSAHCAPLLRVVYELTEAPTPSPTADCFLAEDVSVSDVSTCGWADEDDTAWSLLDTVGEVNGAEKGTLVDGDEVDPWVMLDRDGS</sequence>
<feature type="compositionally biased region" description="Basic and acidic residues" evidence="1">
    <location>
        <begin position="181"/>
        <end position="193"/>
    </location>
</feature>
<feature type="compositionally biased region" description="Acidic residues" evidence="1">
    <location>
        <begin position="207"/>
        <end position="224"/>
    </location>
</feature>
<dbReference type="RefSeq" id="XP_070869340.1">
    <property type="nucleotide sequence ID" value="XM_071009111.1"/>
</dbReference>
<dbReference type="EMBL" id="JAZGUE010000002">
    <property type="protein sequence ID" value="KAL2270616.1"/>
    <property type="molecule type" value="Genomic_DNA"/>
</dbReference>
<feature type="region of interest" description="Disordered" evidence="1">
    <location>
        <begin position="28"/>
        <end position="62"/>
    </location>
</feature>
<evidence type="ECO:0000256" key="1">
    <source>
        <dbReference type="SAM" id="MobiDB-lite"/>
    </source>
</evidence>
<evidence type="ECO:0000313" key="3">
    <source>
        <dbReference type="Proteomes" id="UP001600064"/>
    </source>
</evidence>
<dbReference type="Proteomes" id="UP001600064">
    <property type="component" value="Unassembled WGS sequence"/>
</dbReference>
<feature type="compositionally biased region" description="Basic and acidic residues" evidence="1">
    <location>
        <begin position="291"/>
        <end position="307"/>
    </location>
</feature>
<feature type="compositionally biased region" description="Basic and acidic residues" evidence="1">
    <location>
        <begin position="52"/>
        <end position="62"/>
    </location>
</feature>
<reference evidence="2 3" key="1">
    <citation type="journal article" date="2024" name="Commun. Biol.">
        <title>Comparative genomic analysis of thermophilic fungi reveals convergent evolutionary adaptations and gene losses.</title>
        <authorList>
            <person name="Steindorff A.S."/>
            <person name="Aguilar-Pontes M.V."/>
            <person name="Robinson A.J."/>
            <person name="Andreopoulos B."/>
            <person name="LaButti K."/>
            <person name="Kuo A."/>
            <person name="Mondo S."/>
            <person name="Riley R."/>
            <person name="Otillar R."/>
            <person name="Haridas S."/>
            <person name="Lipzen A."/>
            <person name="Grimwood J."/>
            <person name="Schmutz J."/>
            <person name="Clum A."/>
            <person name="Reid I.D."/>
            <person name="Moisan M.C."/>
            <person name="Butler G."/>
            <person name="Nguyen T.T.M."/>
            <person name="Dewar K."/>
            <person name="Conant G."/>
            <person name="Drula E."/>
            <person name="Henrissat B."/>
            <person name="Hansel C."/>
            <person name="Singer S."/>
            <person name="Hutchinson M.I."/>
            <person name="de Vries R.P."/>
            <person name="Natvig D.O."/>
            <person name="Powell A.J."/>
            <person name="Tsang A."/>
            <person name="Grigoriev I.V."/>
        </authorList>
    </citation>
    <scope>NUCLEOTIDE SEQUENCE [LARGE SCALE GENOMIC DNA]</scope>
    <source>
        <strain evidence="2 3">ATCC 22073</strain>
    </source>
</reference>
<feature type="region of interest" description="Disordered" evidence="1">
    <location>
        <begin position="140"/>
        <end position="225"/>
    </location>
</feature>
<dbReference type="GeneID" id="98123755"/>